<feature type="region of interest" description="Disordered" evidence="1">
    <location>
        <begin position="184"/>
        <end position="210"/>
    </location>
</feature>
<name>A0A8J5JYD4_HOMAM</name>
<feature type="compositionally biased region" description="Low complexity" evidence="1">
    <location>
        <begin position="187"/>
        <end position="202"/>
    </location>
</feature>
<comment type="caution">
    <text evidence="2">The sequence shown here is derived from an EMBL/GenBank/DDBJ whole genome shotgun (WGS) entry which is preliminary data.</text>
</comment>
<gene>
    <name evidence="2" type="primary">Glrk-L85</name>
    <name evidence="2" type="ORF">Hamer_G010949</name>
</gene>
<sequence length="280" mass="31135">MFKIGLPEHDEDYLLDEADMLVELDGAGGAPKLLALCKERRAGLEEIHKKDILHNDVKADNIIVETVCNTTRLTCKYRGKAGKRSPRHLTNNRSLSAFAMRRHESPQTLAMSHNQNLPWITPSVCHESPQTSAMSHLKRLPWVTPSVYHESSKTSARVTLRVCHESLPSSAMDHPNFLPQFPHQTPSSATSHHAATLASSERGCGEGGRGTRQQCSFSLATLEGKEVDMALGPFSITYIRSKVIDFSVPLYIDNFGIFLPRPRQERDLAGFTKPLALEVL</sequence>
<protein>
    <submittedName>
        <fullName evidence="2">Putative Glutamate receptor-like 85</fullName>
    </submittedName>
</protein>
<evidence type="ECO:0000313" key="3">
    <source>
        <dbReference type="Proteomes" id="UP000747542"/>
    </source>
</evidence>
<keyword evidence="3" id="KW-1185">Reference proteome</keyword>
<evidence type="ECO:0000313" key="2">
    <source>
        <dbReference type="EMBL" id="KAG7166137.1"/>
    </source>
</evidence>
<accession>A0A8J5JYD4</accession>
<dbReference type="AlphaFoldDB" id="A0A8J5JYD4"/>
<dbReference type="EMBL" id="JAHLQT010022636">
    <property type="protein sequence ID" value="KAG7166137.1"/>
    <property type="molecule type" value="Genomic_DNA"/>
</dbReference>
<dbReference type="Proteomes" id="UP000747542">
    <property type="component" value="Unassembled WGS sequence"/>
</dbReference>
<dbReference type="SUPFAM" id="SSF53850">
    <property type="entry name" value="Periplasmic binding protein-like II"/>
    <property type="match status" value="1"/>
</dbReference>
<keyword evidence="2" id="KW-0675">Receptor</keyword>
<reference evidence="2" key="1">
    <citation type="journal article" date="2021" name="Sci. Adv.">
        <title>The American lobster genome reveals insights on longevity, neural, and immune adaptations.</title>
        <authorList>
            <person name="Polinski J.M."/>
            <person name="Zimin A.V."/>
            <person name="Clark K.F."/>
            <person name="Kohn A.B."/>
            <person name="Sadowski N."/>
            <person name="Timp W."/>
            <person name="Ptitsyn A."/>
            <person name="Khanna P."/>
            <person name="Romanova D.Y."/>
            <person name="Williams P."/>
            <person name="Greenwood S.J."/>
            <person name="Moroz L.L."/>
            <person name="Walt D.R."/>
            <person name="Bodnar A.G."/>
        </authorList>
    </citation>
    <scope>NUCLEOTIDE SEQUENCE</scope>
    <source>
        <strain evidence="2">GMGI-L3</strain>
    </source>
</reference>
<dbReference type="Gene3D" id="3.40.190.10">
    <property type="entry name" value="Periplasmic binding protein-like II"/>
    <property type="match status" value="1"/>
</dbReference>
<dbReference type="InterPro" id="IPR011009">
    <property type="entry name" value="Kinase-like_dom_sf"/>
</dbReference>
<dbReference type="SUPFAM" id="SSF56112">
    <property type="entry name" value="Protein kinase-like (PK-like)"/>
    <property type="match status" value="1"/>
</dbReference>
<evidence type="ECO:0000256" key="1">
    <source>
        <dbReference type="SAM" id="MobiDB-lite"/>
    </source>
</evidence>
<dbReference type="Gene3D" id="1.10.510.10">
    <property type="entry name" value="Transferase(Phosphotransferase) domain 1"/>
    <property type="match status" value="1"/>
</dbReference>
<proteinExistence type="predicted"/>
<organism evidence="2 3">
    <name type="scientific">Homarus americanus</name>
    <name type="common">American lobster</name>
    <dbReference type="NCBI Taxonomy" id="6706"/>
    <lineage>
        <taxon>Eukaryota</taxon>
        <taxon>Metazoa</taxon>
        <taxon>Ecdysozoa</taxon>
        <taxon>Arthropoda</taxon>
        <taxon>Crustacea</taxon>
        <taxon>Multicrustacea</taxon>
        <taxon>Malacostraca</taxon>
        <taxon>Eumalacostraca</taxon>
        <taxon>Eucarida</taxon>
        <taxon>Decapoda</taxon>
        <taxon>Pleocyemata</taxon>
        <taxon>Astacidea</taxon>
        <taxon>Nephropoidea</taxon>
        <taxon>Nephropidae</taxon>
        <taxon>Homarus</taxon>
    </lineage>
</organism>